<gene>
    <name evidence="2" type="ORF">HINF_LOCUS2011</name>
    <name evidence="3" type="ORF">HINF_LOCUS71657</name>
</gene>
<keyword evidence="1" id="KW-0472">Membrane</keyword>
<feature type="transmembrane region" description="Helical" evidence="1">
    <location>
        <begin position="54"/>
        <end position="83"/>
    </location>
</feature>
<proteinExistence type="predicted"/>
<evidence type="ECO:0000313" key="2">
    <source>
        <dbReference type="EMBL" id="CAI9914366.1"/>
    </source>
</evidence>
<evidence type="ECO:0000256" key="1">
    <source>
        <dbReference type="SAM" id="Phobius"/>
    </source>
</evidence>
<keyword evidence="1" id="KW-1133">Transmembrane helix</keyword>
<keyword evidence="4" id="KW-1185">Reference proteome</keyword>
<keyword evidence="1" id="KW-0812">Transmembrane</keyword>
<reference evidence="3 4" key="2">
    <citation type="submission" date="2024-07" db="EMBL/GenBank/DDBJ databases">
        <authorList>
            <person name="Akdeniz Z."/>
        </authorList>
    </citation>
    <scope>NUCLEOTIDE SEQUENCE [LARGE SCALE GENOMIC DNA]</scope>
</reference>
<feature type="transmembrane region" description="Helical" evidence="1">
    <location>
        <begin position="12"/>
        <end position="34"/>
    </location>
</feature>
<organism evidence="2">
    <name type="scientific">Hexamita inflata</name>
    <dbReference type="NCBI Taxonomy" id="28002"/>
    <lineage>
        <taxon>Eukaryota</taxon>
        <taxon>Metamonada</taxon>
        <taxon>Diplomonadida</taxon>
        <taxon>Hexamitidae</taxon>
        <taxon>Hexamitinae</taxon>
        <taxon>Hexamita</taxon>
    </lineage>
</organism>
<name>A0AA86TD85_9EUKA</name>
<reference evidence="2" key="1">
    <citation type="submission" date="2023-06" db="EMBL/GenBank/DDBJ databases">
        <authorList>
            <person name="Kurt Z."/>
        </authorList>
    </citation>
    <scope>NUCLEOTIDE SEQUENCE</scope>
</reference>
<dbReference type="Proteomes" id="UP001642409">
    <property type="component" value="Unassembled WGS sequence"/>
</dbReference>
<accession>A0AA86TD85</accession>
<evidence type="ECO:0000313" key="4">
    <source>
        <dbReference type="Proteomes" id="UP001642409"/>
    </source>
</evidence>
<evidence type="ECO:0000313" key="3">
    <source>
        <dbReference type="EMBL" id="CAL6102419.1"/>
    </source>
</evidence>
<dbReference type="AlphaFoldDB" id="A0AA86TD85"/>
<dbReference type="EMBL" id="CAXDID020000555">
    <property type="protein sequence ID" value="CAL6102419.1"/>
    <property type="molecule type" value="Genomic_DNA"/>
</dbReference>
<dbReference type="PROSITE" id="PS51257">
    <property type="entry name" value="PROKAR_LIPOPROTEIN"/>
    <property type="match status" value="1"/>
</dbReference>
<protein>
    <submittedName>
        <fullName evidence="3">Hypothetical_protein</fullName>
    </submittedName>
</protein>
<comment type="caution">
    <text evidence="2">The sequence shown here is derived from an EMBL/GenBank/DDBJ whole genome shotgun (WGS) entry which is preliminary data.</text>
</comment>
<dbReference type="EMBL" id="CATOUU010000049">
    <property type="protein sequence ID" value="CAI9914366.1"/>
    <property type="molecule type" value="Genomic_DNA"/>
</dbReference>
<sequence length="126" mass="14630">MSKNNYCCVLTWFCLFFITLTSVGITLSCIPIKISFPVYQTWNGDLSHYYDNQYIYQNLALGVIVSVVGFFGFIITVCFAYVLKKNSDIPNNLDFVEPVQREYIQIPPQINYQQPMQFPVQFVKTL</sequence>